<evidence type="ECO:0000313" key="3">
    <source>
        <dbReference type="Proteomes" id="UP000807353"/>
    </source>
</evidence>
<name>A0A9P5Y275_9AGAR</name>
<feature type="chain" id="PRO_5040254175" description="Secreted protein" evidence="1">
    <location>
        <begin position="23"/>
        <end position="102"/>
    </location>
</feature>
<reference evidence="2" key="1">
    <citation type="submission" date="2020-11" db="EMBL/GenBank/DDBJ databases">
        <authorList>
            <consortium name="DOE Joint Genome Institute"/>
            <person name="Ahrendt S."/>
            <person name="Riley R."/>
            <person name="Andreopoulos W."/>
            <person name="Labutti K."/>
            <person name="Pangilinan J."/>
            <person name="Ruiz-Duenas F.J."/>
            <person name="Barrasa J.M."/>
            <person name="Sanchez-Garcia M."/>
            <person name="Camarero S."/>
            <person name="Miyauchi S."/>
            <person name="Serrano A."/>
            <person name="Linde D."/>
            <person name="Babiker R."/>
            <person name="Drula E."/>
            <person name="Ayuso-Fernandez I."/>
            <person name="Pacheco R."/>
            <person name="Padilla G."/>
            <person name="Ferreira P."/>
            <person name="Barriuso J."/>
            <person name="Kellner H."/>
            <person name="Castanera R."/>
            <person name="Alfaro M."/>
            <person name="Ramirez L."/>
            <person name="Pisabarro A.G."/>
            <person name="Kuo A."/>
            <person name="Tritt A."/>
            <person name="Lipzen A."/>
            <person name="He G."/>
            <person name="Yan M."/>
            <person name="Ng V."/>
            <person name="Cullen D."/>
            <person name="Martin F."/>
            <person name="Rosso M.-N."/>
            <person name="Henrissat B."/>
            <person name="Hibbett D."/>
            <person name="Martinez A.T."/>
            <person name="Grigoriev I.V."/>
        </authorList>
    </citation>
    <scope>NUCLEOTIDE SEQUENCE</scope>
    <source>
        <strain evidence="2">CBS 247.69</strain>
    </source>
</reference>
<dbReference type="AlphaFoldDB" id="A0A9P5Y275"/>
<dbReference type="EMBL" id="MU150307">
    <property type="protein sequence ID" value="KAF9459976.1"/>
    <property type="molecule type" value="Genomic_DNA"/>
</dbReference>
<protein>
    <recommendedName>
        <fullName evidence="4">Secreted protein</fullName>
    </recommendedName>
</protein>
<evidence type="ECO:0000256" key="1">
    <source>
        <dbReference type="SAM" id="SignalP"/>
    </source>
</evidence>
<comment type="caution">
    <text evidence="2">The sequence shown here is derived from an EMBL/GenBank/DDBJ whole genome shotgun (WGS) entry which is preliminary data.</text>
</comment>
<sequence>MFFLLILYILAVELPISLRVVAFTHPGWTADTGIHTVWRSAMGVVMFTHLGWTIDTGIHMTSGPTQKFTGVVAFTHLGWTAGTGIRTVWGSVTRVVTFTHLG</sequence>
<evidence type="ECO:0008006" key="4">
    <source>
        <dbReference type="Google" id="ProtNLM"/>
    </source>
</evidence>
<keyword evidence="3" id="KW-1185">Reference proteome</keyword>
<organism evidence="2 3">
    <name type="scientific">Collybia nuda</name>
    <dbReference type="NCBI Taxonomy" id="64659"/>
    <lineage>
        <taxon>Eukaryota</taxon>
        <taxon>Fungi</taxon>
        <taxon>Dikarya</taxon>
        <taxon>Basidiomycota</taxon>
        <taxon>Agaricomycotina</taxon>
        <taxon>Agaricomycetes</taxon>
        <taxon>Agaricomycetidae</taxon>
        <taxon>Agaricales</taxon>
        <taxon>Tricholomatineae</taxon>
        <taxon>Clitocybaceae</taxon>
        <taxon>Collybia</taxon>
    </lineage>
</organism>
<evidence type="ECO:0000313" key="2">
    <source>
        <dbReference type="EMBL" id="KAF9459976.1"/>
    </source>
</evidence>
<accession>A0A9P5Y275</accession>
<dbReference type="Proteomes" id="UP000807353">
    <property type="component" value="Unassembled WGS sequence"/>
</dbReference>
<proteinExistence type="predicted"/>
<gene>
    <name evidence="2" type="ORF">BDZ94DRAFT_1311933</name>
</gene>
<feature type="signal peptide" evidence="1">
    <location>
        <begin position="1"/>
        <end position="22"/>
    </location>
</feature>
<keyword evidence="1" id="KW-0732">Signal</keyword>